<protein>
    <submittedName>
        <fullName evidence="2">Uncharacterized protein</fullName>
    </submittedName>
</protein>
<reference evidence="2" key="1">
    <citation type="journal article" date="2012" name="PLoS Genet.">
        <title>Comparative analysis of the genomes of two field isolates of the rice blast fungus Magnaporthe oryzae.</title>
        <authorList>
            <person name="Xue M."/>
            <person name="Yang J."/>
            <person name="Li Z."/>
            <person name="Hu S."/>
            <person name="Yao N."/>
            <person name="Dean R.A."/>
            <person name="Zhao W."/>
            <person name="Shen M."/>
            <person name="Zhang H."/>
            <person name="Li C."/>
            <person name="Liu L."/>
            <person name="Cao L."/>
            <person name="Xu X."/>
            <person name="Xing Y."/>
            <person name="Hsiang T."/>
            <person name="Zhang Z."/>
            <person name="Xu J.R."/>
            <person name="Peng Y.L."/>
        </authorList>
    </citation>
    <scope>NUCLEOTIDE SEQUENCE</scope>
    <source>
        <strain evidence="2">Y34</strain>
    </source>
</reference>
<dbReference type="EMBL" id="JH793553">
    <property type="protein sequence ID" value="ELQ41885.1"/>
    <property type="molecule type" value="Genomic_DNA"/>
</dbReference>
<evidence type="ECO:0000313" key="2">
    <source>
        <dbReference type="EMBL" id="ELQ41885.1"/>
    </source>
</evidence>
<sequence>MANMLLGLDGIGKIRIQRPVDDAFAPQAYPKVGAYWVTQMTVLTTMPCSAVLGGLEPAEDVSSQLGKWPQCTEPPPSHSTHASGGVRTDKSDKGQVQTVRCRPLLRGPHSPMASLPSGYLSVFSKKGNFSRTDQDPSSTCRARTQRCCLGLLIEVVLGTNLPIADTGLSSPHIRLELTASGWQPTQSMQRWHEFYWSVVQGTVGGQTDQPLGCGKIQCRELQDIIAQYQREKETSDNAQYQDRQLQFAFKNTQKGKFGGLLVLVPVRSSFLSQRAPLARSDTSGASAAKAYSAATCRQQGGM</sequence>
<gene>
    <name evidence="2" type="ORF">OOU_Y34scaffold00247g19</name>
</gene>
<dbReference type="Proteomes" id="UP000011086">
    <property type="component" value="Unassembled WGS sequence"/>
</dbReference>
<dbReference type="AlphaFoldDB" id="A0AA97P4I3"/>
<feature type="region of interest" description="Disordered" evidence="1">
    <location>
        <begin position="63"/>
        <end position="95"/>
    </location>
</feature>
<evidence type="ECO:0000256" key="1">
    <source>
        <dbReference type="SAM" id="MobiDB-lite"/>
    </source>
</evidence>
<name>A0AA97P4I3_PYRO3</name>
<proteinExistence type="predicted"/>
<accession>A0AA97P4I3</accession>
<organism evidence="2">
    <name type="scientific">Pyricularia oryzae (strain Y34)</name>
    <name type="common">Rice blast fungus</name>
    <name type="synonym">Magnaporthe oryzae</name>
    <dbReference type="NCBI Taxonomy" id="1143189"/>
    <lineage>
        <taxon>Eukaryota</taxon>
        <taxon>Fungi</taxon>
        <taxon>Dikarya</taxon>
        <taxon>Ascomycota</taxon>
        <taxon>Pezizomycotina</taxon>
        <taxon>Sordariomycetes</taxon>
        <taxon>Sordariomycetidae</taxon>
        <taxon>Magnaporthales</taxon>
        <taxon>Pyriculariaceae</taxon>
        <taxon>Pyricularia</taxon>
    </lineage>
</organism>